<sequence length="428" mass="48318">MVPKIIIIVCFYIFLSIQLRPSIAQITWIRVGYYRPSNEFSISDINFGLFTHIICAYVAVNSTSYQLSLSPADQEHFSTFTHAVKQKNSSVTTLLSIGGENGNYSIFSSMVSDSSHRKSFIDSSIKVARLYGFQGLDFAWQYPNTSIDMNNVGDLFQEWRAAIDLEAESSNYSQLILTAKVRYTTRVSFQSYPVQVIQQNLDWVHVVSSNYTQPLSSNLTGAHAALYDPSSYLNTDYGISDWTNIGGLSANKLVLGMPFYGFAWTLENPMNNGIAAVAKGPAITGTGFLTYKEIKNYTKRYGPDVHVAYDSSFVVNYWTNGTTWIGFDDVEAVREKVHYAQVKKLLGYYVWEVSYDDNWVLSQAAADVHINNSSVQEDYKKGQNKRSLSVILLSTAAAGILLLVIFVIFFCWRRKLKLKCKFFTIYMS</sequence>
<reference evidence="2" key="1">
    <citation type="journal article" date="2023" name="G3 (Bethesda)">
        <title>Genome assembly and association tests identify interacting loci associated with vigor, precocity, and sex in interspecific pistachio rootstocks.</title>
        <authorList>
            <person name="Palmer W."/>
            <person name="Jacygrad E."/>
            <person name="Sagayaradj S."/>
            <person name="Cavanaugh K."/>
            <person name="Han R."/>
            <person name="Bertier L."/>
            <person name="Beede B."/>
            <person name="Kafkas S."/>
            <person name="Golino D."/>
            <person name="Preece J."/>
            <person name="Michelmore R."/>
        </authorList>
    </citation>
    <scope>NUCLEOTIDE SEQUENCE [LARGE SCALE GENOMIC DNA]</scope>
</reference>
<evidence type="ECO:0000313" key="2">
    <source>
        <dbReference type="Proteomes" id="UP001163603"/>
    </source>
</evidence>
<keyword evidence="2" id="KW-1185">Reference proteome</keyword>
<accession>A0ACC0Y838</accession>
<comment type="caution">
    <text evidence="1">The sequence shown here is derived from an EMBL/GenBank/DDBJ whole genome shotgun (WGS) entry which is preliminary data.</text>
</comment>
<gene>
    <name evidence="1" type="ORF">Pint_14523</name>
</gene>
<proteinExistence type="predicted"/>
<dbReference type="Proteomes" id="UP001163603">
    <property type="component" value="Chromosome 8"/>
</dbReference>
<protein>
    <submittedName>
        <fullName evidence="1">Uncharacterized protein</fullName>
    </submittedName>
</protein>
<name>A0ACC0Y838_9ROSI</name>
<organism evidence="1 2">
    <name type="scientific">Pistacia integerrima</name>
    <dbReference type="NCBI Taxonomy" id="434235"/>
    <lineage>
        <taxon>Eukaryota</taxon>
        <taxon>Viridiplantae</taxon>
        <taxon>Streptophyta</taxon>
        <taxon>Embryophyta</taxon>
        <taxon>Tracheophyta</taxon>
        <taxon>Spermatophyta</taxon>
        <taxon>Magnoliopsida</taxon>
        <taxon>eudicotyledons</taxon>
        <taxon>Gunneridae</taxon>
        <taxon>Pentapetalae</taxon>
        <taxon>rosids</taxon>
        <taxon>malvids</taxon>
        <taxon>Sapindales</taxon>
        <taxon>Anacardiaceae</taxon>
        <taxon>Pistacia</taxon>
    </lineage>
</organism>
<evidence type="ECO:0000313" key="1">
    <source>
        <dbReference type="EMBL" id="KAJ0031440.1"/>
    </source>
</evidence>
<dbReference type="EMBL" id="CM047743">
    <property type="protein sequence ID" value="KAJ0031440.1"/>
    <property type="molecule type" value="Genomic_DNA"/>
</dbReference>